<reference evidence="2 3" key="1">
    <citation type="journal article" date="2013" name="J. Mol. Microbiol. Biotechnol.">
        <title>Analysis of the Complete Genomes of Acholeplasma brassicae , A. palmae and A. laidlawii and Their Comparison to the Obligate Parasites from ' Candidatus Phytoplasma'.</title>
        <authorList>
            <person name="Kube M."/>
            <person name="Siewert C."/>
            <person name="Migdoll A.M."/>
            <person name="Duduk B."/>
            <person name="Holz S."/>
            <person name="Rabus R."/>
            <person name="Seemuller E."/>
            <person name="Mitrovic J."/>
            <person name="Muller I."/>
            <person name="Buttner C."/>
            <person name="Reinhardt R."/>
        </authorList>
    </citation>
    <scope>NUCLEOTIDE SEQUENCE [LARGE SCALE GENOMIC DNA]</scope>
    <source>
        <strain evidence="3">0502</strain>
    </source>
</reference>
<accession>U4KQT3</accession>
<evidence type="ECO:0000313" key="3">
    <source>
        <dbReference type="Proteomes" id="UP000032737"/>
    </source>
</evidence>
<dbReference type="GO" id="GO:0016779">
    <property type="term" value="F:nucleotidyltransferase activity"/>
    <property type="evidence" value="ECO:0007669"/>
    <property type="project" value="InterPro"/>
</dbReference>
<protein>
    <recommendedName>
        <fullName evidence="1">Polymerase nucleotidyl transferase domain-containing protein</fullName>
    </recommendedName>
</protein>
<feature type="domain" description="Polymerase nucleotidyl transferase" evidence="1">
    <location>
        <begin position="37"/>
        <end position="84"/>
    </location>
</feature>
<evidence type="ECO:0000259" key="1">
    <source>
        <dbReference type="Pfam" id="PF01909"/>
    </source>
</evidence>
<dbReference type="OrthoDB" id="1550485at2"/>
<dbReference type="EMBL" id="FO681348">
    <property type="protein sequence ID" value="CCV65128.1"/>
    <property type="molecule type" value="Genomic_DNA"/>
</dbReference>
<name>U4KQT3_9MOLU</name>
<dbReference type="RefSeq" id="WP_030003997.1">
    <property type="nucleotide sequence ID" value="NC_022549.1"/>
</dbReference>
<dbReference type="KEGG" id="abra:BN85301070"/>
<dbReference type="SUPFAM" id="SSF81301">
    <property type="entry name" value="Nucleotidyltransferase"/>
    <property type="match status" value="1"/>
</dbReference>
<organism evidence="2 3">
    <name type="scientific">Acholeplasma brassicae</name>
    <dbReference type="NCBI Taxonomy" id="61635"/>
    <lineage>
        <taxon>Bacteria</taxon>
        <taxon>Bacillati</taxon>
        <taxon>Mycoplasmatota</taxon>
        <taxon>Mollicutes</taxon>
        <taxon>Acholeplasmatales</taxon>
        <taxon>Acholeplasmataceae</taxon>
        <taxon>Acholeplasma</taxon>
    </lineage>
</organism>
<dbReference type="InterPro" id="IPR002934">
    <property type="entry name" value="Polymerase_NTP_transf_dom"/>
</dbReference>
<gene>
    <name evidence="2" type="ORF">BN85301070</name>
</gene>
<dbReference type="Pfam" id="PF01909">
    <property type="entry name" value="NTP_transf_2"/>
    <property type="match status" value="1"/>
</dbReference>
<dbReference type="Gene3D" id="3.30.460.10">
    <property type="entry name" value="Beta Polymerase, domain 2"/>
    <property type="match status" value="1"/>
</dbReference>
<keyword evidence="3" id="KW-1185">Reference proteome</keyword>
<proteinExistence type="predicted"/>
<sequence>MKKYLNELLEKAKITSVQRQENASIIDDIKKLLGSQFDAPVYFRRGGSLAKKTANIYDADIDLLCYLDDSTNMTLEQIYEDTYLVLSKTYIVNKKNSAIEILGKQDDYSWDYRIDIVPGKYVNYESSYDVFYGVIKIKRN</sequence>
<dbReference type="STRING" id="61635.BN85301070"/>
<dbReference type="HOGENOM" id="CLU_1821141_0_0_14"/>
<dbReference type="InterPro" id="IPR043519">
    <property type="entry name" value="NT_sf"/>
</dbReference>
<dbReference type="Proteomes" id="UP000032737">
    <property type="component" value="Chromosome"/>
</dbReference>
<dbReference type="AlphaFoldDB" id="U4KQT3"/>
<evidence type="ECO:0000313" key="2">
    <source>
        <dbReference type="EMBL" id="CCV65128.1"/>
    </source>
</evidence>